<evidence type="ECO:0000313" key="3">
    <source>
        <dbReference type="EMBL" id="PRH40492.1"/>
    </source>
</evidence>
<dbReference type="InterPro" id="IPR007047">
    <property type="entry name" value="Flp_Fap"/>
</dbReference>
<keyword evidence="1" id="KW-0812">Transmembrane</keyword>
<reference evidence="3 4" key="1">
    <citation type="submission" date="2018-03" db="EMBL/GenBank/DDBJ databases">
        <authorList>
            <person name="Nguyen K."/>
            <person name="Fouts D."/>
            <person name="Sutton G."/>
        </authorList>
    </citation>
    <scope>NUCLEOTIDE SEQUENCE [LARGE SCALE GENOMIC DNA]</scope>
    <source>
        <strain evidence="3 4">AU3578</strain>
    </source>
</reference>
<dbReference type="Proteomes" id="UP000237632">
    <property type="component" value="Unassembled WGS sequence"/>
</dbReference>
<evidence type="ECO:0000256" key="1">
    <source>
        <dbReference type="SAM" id="Phobius"/>
    </source>
</evidence>
<organism evidence="3 4">
    <name type="scientific">Burkholderia vietnamiensis</name>
    <dbReference type="NCBI Taxonomy" id="60552"/>
    <lineage>
        <taxon>Bacteria</taxon>
        <taxon>Pseudomonadati</taxon>
        <taxon>Pseudomonadota</taxon>
        <taxon>Betaproteobacteria</taxon>
        <taxon>Burkholderiales</taxon>
        <taxon>Burkholderiaceae</taxon>
        <taxon>Burkholderia</taxon>
        <taxon>Burkholderia cepacia complex</taxon>
    </lineage>
</organism>
<dbReference type="AlphaFoldDB" id="A0A103GDT8"/>
<dbReference type="Proteomes" id="UP001171620">
    <property type="component" value="Unassembled WGS sequence"/>
</dbReference>
<name>A0A103GDT8_BURVI</name>
<reference evidence="2" key="2">
    <citation type="submission" date="2023-07" db="EMBL/GenBank/DDBJ databases">
        <title>A collection of bacterial strains from the Burkholderia cepacia Research Laboratory and Repository.</title>
        <authorList>
            <person name="Lipuma J."/>
            <person name="Spilker T."/>
            <person name="Caverly L."/>
        </authorList>
    </citation>
    <scope>NUCLEOTIDE SEQUENCE</scope>
    <source>
        <strain evidence="2">AU44268</strain>
    </source>
</reference>
<sequence length="75" mass="7491">MKALIKRFLKEETGVTAIEYGLIAGLIAVAIVAGVSSIGGSLGNMFTNLGSCITSPTTGTGSSATANVACTAPWK</sequence>
<evidence type="ECO:0000313" key="4">
    <source>
        <dbReference type="Proteomes" id="UP000237632"/>
    </source>
</evidence>
<dbReference type="RefSeq" id="WP_034195576.1">
    <property type="nucleotide sequence ID" value="NZ_CADETD010000002.1"/>
</dbReference>
<dbReference type="GeneID" id="45684055"/>
<proteinExistence type="predicted"/>
<accession>A0A103GDT8</accession>
<comment type="caution">
    <text evidence="3">The sequence shown here is derived from an EMBL/GenBank/DDBJ whole genome shotgun (WGS) entry which is preliminary data.</text>
</comment>
<dbReference type="EMBL" id="PVHK01000150">
    <property type="protein sequence ID" value="PRH40492.1"/>
    <property type="molecule type" value="Genomic_DNA"/>
</dbReference>
<feature type="transmembrane region" description="Helical" evidence="1">
    <location>
        <begin position="20"/>
        <end position="39"/>
    </location>
</feature>
<keyword evidence="1" id="KW-0472">Membrane</keyword>
<gene>
    <name evidence="3" type="ORF">C6T65_20625</name>
    <name evidence="2" type="ORF">QZM33_15485</name>
</gene>
<keyword evidence="1" id="KW-1133">Transmembrane helix</keyword>
<evidence type="ECO:0000313" key="2">
    <source>
        <dbReference type="EMBL" id="MDN7796339.1"/>
    </source>
</evidence>
<dbReference type="Pfam" id="PF04964">
    <property type="entry name" value="Flp_Fap"/>
    <property type="match status" value="1"/>
</dbReference>
<dbReference type="EMBL" id="JAUJRV010000010">
    <property type="protein sequence ID" value="MDN7796339.1"/>
    <property type="molecule type" value="Genomic_DNA"/>
</dbReference>
<protein>
    <submittedName>
        <fullName evidence="3">Flp family type IVb pilin</fullName>
    </submittedName>
</protein>